<dbReference type="EMBL" id="FOOK01000006">
    <property type="protein sequence ID" value="SFF83893.1"/>
    <property type="molecule type" value="Genomic_DNA"/>
</dbReference>
<reference evidence="4 5" key="1">
    <citation type="submission" date="2016-10" db="EMBL/GenBank/DDBJ databases">
        <authorList>
            <person name="de Groot N.N."/>
        </authorList>
    </citation>
    <scope>NUCLEOTIDE SEQUENCE [LARGE SCALE GENOMIC DNA]</scope>
    <source>
        <strain evidence="4 5">DSM 44945</strain>
    </source>
</reference>
<gene>
    <name evidence="4" type="ORF">SAMN04488025_10687</name>
</gene>
<dbReference type="STRING" id="201973.SAMN04488025_10687"/>
<dbReference type="AlphaFoldDB" id="A0A1I2LXE2"/>
<feature type="signal peptide" evidence="2">
    <location>
        <begin position="1"/>
        <end position="21"/>
    </location>
</feature>
<feature type="domain" description="YtkA-like" evidence="3">
    <location>
        <begin position="58"/>
        <end position="136"/>
    </location>
</feature>
<dbReference type="PROSITE" id="PS51257">
    <property type="entry name" value="PROKAR_LIPOPROTEIN"/>
    <property type="match status" value="1"/>
</dbReference>
<feature type="compositionally biased region" description="Basic and acidic residues" evidence="1">
    <location>
        <begin position="39"/>
        <end position="50"/>
    </location>
</feature>
<dbReference type="Pfam" id="PF13115">
    <property type="entry name" value="YtkA"/>
    <property type="match status" value="1"/>
</dbReference>
<dbReference type="Proteomes" id="UP000198661">
    <property type="component" value="Unassembled WGS sequence"/>
</dbReference>
<keyword evidence="2" id="KW-0732">Signal</keyword>
<evidence type="ECO:0000256" key="2">
    <source>
        <dbReference type="SAM" id="SignalP"/>
    </source>
</evidence>
<dbReference type="InterPro" id="IPR032693">
    <property type="entry name" value="YtkA-like_dom"/>
</dbReference>
<proteinExistence type="predicted"/>
<dbReference type="RefSeq" id="WP_245752080.1">
    <property type="nucleotide sequence ID" value="NZ_FOOK01000006.1"/>
</dbReference>
<evidence type="ECO:0000313" key="5">
    <source>
        <dbReference type="Proteomes" id="UP000198661"/>
    </source>
</evidence>
<keyword evidence="5" id="KW-1185">Reference proteome</keyword>
<sequence>MQWIRMPALLMIALLAFAAAACGTSPDEGKPEQSGAASEHQEGHSEHDAGKNAPSAPKVKMDLPEDAKAGKEVLIQITVTHEGEPVNDADEVQFEIWKKGAPKDDHEMIDAEKTGDGVYSIKKTFPEPGEYKVMYHVTARGSHVMEPAETLVVQ</sequence>
<feature type="chain" id="PRO_5038576555" evidence="2">
    <location>
        <begin position="22"/>
        <end position="154"/>
    </location>
</feature>
<dbReference type="InterPro" id="IPR013783">
    <property type="entry name" value="Ig-like_fold"/>
</dbReference>
<organism evidence="4 5">
    <name type="scientific">Planifilum fulgidum</name>
    <dbReference type="NCBI Taxonomy" id="201973"/>
    <lineage>
        <taxon>Bacteria</taxon>
        <taxon>Bacillati</taxon>
        <taxon>Bacillota</taxon>
        <taxon>Bacilli</taxon>
        <taxon>Bacillales</taxon>
        <taxon>Thermoactinomycetaceae</taxon>
        <taxon>Planifilum</taxon>
    </lineage>
</organism>
<name>A0A1I2LXE2_9BACL</name>
<evidence type="ECO:0000259" key="3">
    <source>
        <dbReference type="Pfam" id="PF13115"/>
    </source>
</evidence>
<dbReference type="Gene3D" id="2.60.40.10">
    <property type="entry name" value="Immunoglobulins"/>
    <property type="match status" value="1"/>
</dbReference>
<protein>
    <submittedName>
        <fullName evidence="4">YtkA-like</fullName>
    </submittedName>
</protein>
<accession>A0A1I2LXE2</accession>
<evidence type="ECO:0000313" key="4">
    <source>
        <dbReference type="EMBL" id="SFF83893.1"/>
    </source>
</evidence>
<evidence type="ECO:0000256" key="1">
    <source>
        <dbReference type="SAM" id="MobiDB-lite"/>
    </source>
</evidence>
<feature type="region of interest" description="Disordered" evidence="1">
    <location>
        <begin position="24"/>
        <end position="63"/>
    </location>
</feature>